<keyword evidence="12" id="KW-1185">Reference proteome</keyword>
<evidence type="ECO:0000313" key="11">
    <source>
        <dbReference type="EMBL" id="MFC3174641.1"/>
    </source>
</evidence>
<feature type="compositionally biased region" description="Low complexity" evidence="7">
    <location>
        <begin position="573"/>
        <end position="592"/>
    </location>
</feature>
<feature type="domain" description="ABC transmembrane type-1" evidence="10">
    <location>
        <begin position="27"/>
        <end position="305"/>
    </location>
</feature>
<feature type="transmembrane region" description="Helical" evidence="8">
    <location>
        <begin position="26"/>
        <end position="48"/>
    </location>
</feature>
<dbReference type="Pfam" id="PF00664">
    <property type="entry name" value="ABC_membrane"/>
    <property type="match status" value="1"/>
</dbReference>
<comment type="subcellular location">
    <subcellularLocation>
        <location evidence="1">Cell membrane</location>
        <topology evidence="1">Multi-pass membrane protein</topology>
    </subcellularLocation>
</comment>
<dbReference type="NCBIfam" id="TIGR01842">
    <property type="entry name" value="type_I_sec_PrtD"/>
    <property type="match status" value="1"/>
</dbReference>
<evidence type="ECO:0000256" key="3">
    <source>
        <dbReference type="ARBA" id="ARBA00022741"/>
    </source>
</evidence>
<feature type="transmembrane region" description="Helical" evidence="8">
    <location>
        <begin position="160"/>
        <end position="179"/>
    </location>
</feature>
<feature type="transmembrane region" description="Helical" evidence="8">
    <location>
        <begin position="60"/>
        <end position="80"/>
    </location>
</feature>
<dbReference type="InterPro" id="IPR010128">
    <property type="entry name" value="ATPase_T1SS_PrtD-like"/>
</dbReference>
<comment type="caution">
    <text evidence="11">The sequence shown here is derived from an EMBL/GenBank/DDBJ whole genome shotgun (WGS) entry which is preliminary data.</text>
</comment>
<evidence type="ECO:0000259" key="10">
    <source>
        <dbReference type="PROSITE" id="PS50929"/>
    </source>
</evidence>
<evidence type="ECO:0000313" key="12">
    <source>
        <dbReference type="Proteomes" id="UP001595604"/>
    </source>
</evidence>
<dbReference type="PROSITE" id="PS50929">
    <property type="entry name" value="ABC_TM1F"/>
    <property type="match status" value="1"/>
</dbReference>
<dbReference type="InterPro" id="IPR036640">
    <property type="entry name" value="ABC1_TM_sf"/>
</dbReference>
<evidence type="ECO:0000256" key="5">
    <source>
        <dbReference type="ARBA" id="ARBA00022989"/>
    </source>
</evidence>
<organism evidence="11 12">
    <name type="scientific">Novosphingobium bradum</name>
    <dbReference type="NCBI Taxonomy" id="1737444"/>
    <lineage>
        <taxon>Bacteria</taxon>
        <taxon>Pseudomonadati</taxon>
        <taxon>Pseudomonadota</taxon>
        <taxon>Alphaproteobacteria</taxon>
        <taxon>Sphingomonadales</taxon>
        <taxon>Sphingomonadaceae</taxon>
        <taxon>Novosphingobium</taxon>
    </lineage>
</organism>
<protein>
    <submittedName>
        <fullName evidence="11">Type I secretion system permease/ATPase</fullName>
    </submittedName>
</protein>
<dbReference type="Gene3D" id="3.40.50.300">
    <property type="entry name" value="P-loop containing nucleotide triphosphate hydrolases"/>
    <property type="match status" value="1"/>
</dbReference>
<dbReference type="SUPFAM" id="SSF90123">
    <property type="entry name" value="ABC transporter transmembrane region"/>
    <property type="match status" value="1"/>
</dbReference>
<dbReference type="InterPro" id="IPR027417">
    <property type="entry name" value="P-loop_NTPase"/>
</dbReference>
<accession>A0ABV7ITU5</accession>
<dbReference type="InterPro" id="IPR003439">
    <property type="entry name" value="ABC_transporter-like_ATP-bd"/>
</dbReference>
<dbReference type="InterPro" id="IPR017871">
    <property type="entry name" value="ABC_transporter-like_CS"/>
</dbReference>
<evidence type="ECO:0000256" key="2">
    <source>
        <dbReference type="ARBA" id="ARBA00022692"/>
    </source>
</evidence>
<feature type="transmembrane region" description="Helical" evidence="8">
    <location>
        <begin position="133"/>
        <end position="154"/>
    </location>
</feature>
<dbReference type="Gene3D" id="1.20.1560.10">
    <property type="entry name" value="ABC transporter type 1, transmembrane domain"/>
    <property type="match status" value="1"/>
</dbReference>
<dbReference type="PROSITE" id="PS00211">
    <property type="entry name" value="ABC_TRANSPORTER_1"/>
    <property type="match status" value="1"/>
</dbReference>
<feature type="domain" description="ABC transporter" evidence="9">
    <location>
        <begin position="337"/>
        <end position="573"/>
    </location>
</feature>
<dbReference type="InterPro" id="IPR039421">
    <property type="entry name" value="Type_1_exporter"/>
</dbReference>
<evidence type="ECO:0000256" key="6">
    <source>
        <dbReference type="ARBA" id="ARBA00023136"/>
    </source>
</evidence>
<dbReference type="Proteomes" id="UP001595604">
    <property type="component" value="Unassembled WGS sequence"/>
</dbReference>
<dbReference type="PANTHER" id="PTHR24221:SF654">
    <property type="entry name" value="ATP-BINDING CASSETTE SUB-FAMILY B MEMBER 6"/>
    <property type="match status" value="1"/>
</dbReference>
<dbReference type="PROSITE" id="PS50893">
    <property type="entry name" value="ABC_TRANSPORTER_2"/>
    <property type="match status" value="1"/>
</dbReference>
<gene>
    <name evidence="11" type="ORF">ACFOD9_10290</name>
</gene>
<keyword evidence="6 8" id="KW-0472">Membrane</keyword>
<dbReference type="Pfam" id="PF00005">
    <property type="entry name" value="ABC_tran"/>
    <property type="match status" value="1"/>
</dbReference>
<proteinExistence type="predicted"/>
<dbReference type="InterPro" id="IPR003593">
    <property type="entry name" value="AAA+_ATPase"/>
</dbReference>
<evidence type="ECO:0000256" key="8">
    <source>
        <dbReference type="SAM" id="Phobius"/>
    </source>
</evidence>
<feature type="transmembrane region" description="Helical" evidence="8">
    <location>
        <begin position="252"/>
        <end position="270"/>
    </location>
</feature>
<name>A0ABV7ITU5_9SPHN</name>
<keyword evidence="2 8" id="KW-0812">Transmembrane</keyword>
<keyword evidence="4" id="KW-0067">ATP-binding</keyword>
<dbReference type="RefSeq" id="WP_379510025.1">
    <property type="nucleotide sequence ID" value="NZ_JBHRTQ010000008.1"/>
</dbReference>
<dbReference type="InterPro" id="IPR011527">
    <property type="entry name" value="ABC1_TM_dom"/>
</dbReference>
<reference evidence="12" key="1">
    <citation type="journal article" date="2019" name="Int. J. Syst. Evol. Microbiol.">
        <title>The Global Catalogue of Microorganisms (GCM) 10K type strain sequencing project: providing services to taxonomists for standard genome sequencing and annotation.</title>
        <authorList>
            <consortium name="The Broad Institute Genomics Platform"/>
            <consortium name="The Broad Institute Genome Sequencing Center for Infectious Disease"/>
            <person name="Wu L."/>
            <person name="Ma J."/>
        </authorList>
    </citation>
    <scope>NUCLEOTIDE SEQUENCE [LARGE SCALE GENOMIC DNA]</scope>
    <source>
        <strain evidence="12">KCTC 42984</strain>
    </source>
</reference>
<keyword evidence="3" id="KW-0547">Nucleotide-binding</keyword>
<sequence>MARRPADDRLFGQLFGRFLLRYRPSVIVILVASALVNLLVFAGSLYMMLVYDSVLPSRSIPTLSGLFAMLALIYLIQAALEAVRSDALLALADGVHADLFDAVHHSATSRTLITQRESEGLQLTRDLDQVHGFLASNGPLAIIDLPWVIVFLVVLTALHWALGLTALLGTVVLAALAWWTNRRSQIVTRELAEFSGRRFAANQTELRFAEASLAMGMQERLLARSRRWDESSRALQGSLSRTIARLGGAGRLFRLFLQSTMLTVGALLVIDGKASGGIILAASILSGRALAPVDQAIATSRNLAAARAGWWRIVEAIRTHPRHAANPVALPAPTHKVQVRDLWVIPPGAQAPALAGVSLTLEPGQALAIIGPSAAGKSTLARALLGIWPPARGEIRLDGATHDQWDRAQLGASMGYLPQAIELLEGTVAENIARFEPNAASQAILAAAGAAGMHEAILALPHGYDTVIGSGGGELSAGQRQRIALARALYGDPFLVVLDEPNSNLDAAGDAALGEAILRVRRRGGIVVMVTHRPATLGPVSHVAVLSAGRLVDYGERDEVLKRTSKIELAGTPQAQAEARADPAARAQGALP</sequence>
<dbReference type="EMBL" id="JBHRTQ010000008">
    <property type="protein sequence ID" value="MFC3174641.1"/>
    <property type="molecule type" value="Genomic_DNA"/>
</dbReference>
<dbReference type="PANTHER" id="PTHR24221">
    <property type="entry name" value="ATP-BINDING CASSETTE SUB-FAMILY B"/>
    <property type="match status" value="1"/>
</dbReference>
<evidence type="ECO:0000256" key="1">
    <source>
        <dbReference type="ARBA" id="ARBA00004651"/>
    </source>
</evidence>
<dbReference type="SUPFAM" id="SSF52540">
    <property type="entry name" value="P-loop containing nucleoside triphosphate hydrolases"/>
    <property type="match status" value="1"/>
</dbReference>
<evidence type="ECO:0000259" key="9">
    <source>
        <dbReference type="PROSITE" id="PS50893"/>
    </source>
</evidence>
<keyword evidence="5 8" id="KW-1133">Transmembrane helix</keyword>
<dbReference type="SMART" id="SM00382">
    <property type="entry name" value="AAA"/>
    <property type="match status" value="1"/>
</dbReference>
<evidence type="ECO:0000256" key="4">
    <source>
        <dbReference type="ARBA" id="ARBA00022840"/>
    </source>
</evidence>
<evidence type="ECO:0000256" key="7">
    <source>
        <dbReference type="SAM" id="MobiDB-lite"/>
    </source>
</evidence>
<feature type="region of interest" description="Disordered" evidence="7">
    <location>
        <begin position="571"/>
        <end position="592"/>
    </location>
</feature>